<accession>A0AB34J5Y3</accession>
<gene>
    <name evidence="2" type="ORF">AB1Y20_005424</name>
</gene>
<evidence type="ECO:0000313" key="3">
    <source>
        <dbReference type="Proteomes" id="UP001515480"/>
    </source>
</evidence>
<feature type="compositionally biased region" description="Acidic residues" evidence="1">
    <location>
        <begin position="449"/>
        <end position="479"/>
    </location>
</feature>
<evidence type="ECO:0000313" key="2">
    <source>
        <dbReference type="EMBL" id="KAL1512156.1"/>
    </source>
</evidence>
<keyword evidence="3" id="KW-1185">Reference proteome</keyword>
<evidence type="ECO:0000256" key="1">
    <source>
        <dbReference type="SAM" id="MobiDB-lite"/>
    </source>
</evidence>
<feature type="region of interest" description="Disordered" evidence="1">
    <location>
        <begin position="433"/>
        <end position="487"/>
    </location>
</feature>
<dbReference type="Proteomes" id="UP001515480">
    <property type="component" value="Unassembled WGS sequence"/>
</dbReference>
<sequence length="487" mass="54999">MLPDFLTRLLLALMALVMRLYVYPTAKLAGYQKFEPERDSILVTCCTNGLGHVHQMERVLTVLQEAGLKFPIVALAKEQKVPAYKLAALKEKFPDTSFVNLNFEVDYDNGKSFNNRQVVWSATKQVFTSSPFRKVCRLMRRHRPAYCLSFWEPAVSSFINVMNAPTKVVSVASQGQIYADDGAGSKTKQSLLMRALHELNVGKSGTLVPLSVKRIDGAIPQVVKLPPLPPPDAEVEDFYVAYSTVPQVLAPVSWKLPNKRVLLFVKEKRLAFYTKAYRKFKNIEVRETSSDFADYLARSKGLIASPSRGVVTQAIALGKPVYLFCPKGHLEQEYNLRFYLQSFEGISCPRSRRYRRYVHASRTGDLEEGWKGRMQTVAEWANATEGVDLREQALALREWLDQIDTLIAARLVPLLQPSSEELAREAERIAAEEEEERRELAAAVKTTDVDVEEGDPELVQELAQEEDPDEVEEELEEVAAEQQESPP</sequence>
<comment type="caution">
    <text evidence="2">The sequence shown here is derived from an EMBL/GenBank/DDBJ whole genome shotgun (WGS) entry which is preliminary data.</text>
</comment>
<reference evidence="2 3" key="1">
    <citation type="journal article" date="2024" name="Science">
        <title>Giant polyketide synthase enzymes in the biosynthesis of giant marine polyether toxins.</title>
        <authorList>
            <person name="Fallon T.R."/>
            <person name="Shende V.V."/>
            <person name="Wierzbicki I.H."/>
            <person name="Pendleton A.L."/>
            <person name="Watervoot N.F."/>
            <person name="Auber R.P."/>
            <person name="Gonzalez D.J."/>
            <person name="Wisecaver J.H."/>
            <person name="Moore B.S."/>
        </authorList>
    </citation>
    <scope>NUCLEOTIDE SEQUENCE [LARGE SCALE GENOMIC DNA]</scope>
    <source>
        <strain evidence="2 3">12B1</strain>
    </source>
</reference>
<dbReference type="EMBL" id="JBGBPQ010000013">
    <property type="protein sequence ID" value="KAL1512156.1"/>
    <property type="molecule type" value="Genomic_DNA"/>
</dbReference>
<protein>
    <submittedName>
        <fullName evidence="2">Uncharacterized protein</fullName>
    </submittedName>
</protein>
<name>A0AB34J5Y3_PRYPA</name>
<organism evidence="2 3">
    <name type="scientific">Prymnesium parvum</name>
    <name type="common">Toxic golden alga</name>
    <dbReference type="NCBI Taxonomy" id="97485"/>
    <lineage>
        <taxon>Eukaryota</taxon>
        <taxon>Haptista</taxon>
        <taxon>Haptophyta</taxon>
        <taxon>Prymnesiophyceae</taxon>
        <taxon>Prymnesiales</taxon>
        <taxon>Prymnesiaceae</taxon>
        <taxon>Prymnesium</taxon>
    </lineage>
</organism>
<dbReference type="AlphaFoldDB" id="A0AB34J5Y3"/>
<proteinExistence type="predicted"/>